<sequence>MFSLSFNIGGLSLPQLKSKLKQNDIGLNPSAEKLLTDPRLIISSKSQLITLQVMPVAALHLTKPATLPNILGAAQEQGFKLCSLEMALYCRLFWKDQPVSNDNVMHRHKAPDSSVTIASPVITSAVDQPKGFYLRNVNRKLWLRGYICDDDFIWNPNDLFAFQK</sequence>
<dbReference type="AlphaFoldDB" id="A0A0R1WL21"/>
<keyword evidence="2" id="KW-1185">Reference proteome</keyword>
<protein>
    <recommendedName>
        <fullName evidence="3">Helicase</fullName>
    </recommendedName>
</protein>
<organism evidence="1 2">
    <name type="scientific">Companilactobacillus nantensis DSM 16982</name>
    <dbReference type="NCBI Taxonomy" id="1423774"/>
    <lineage>
        <taxon>Bacteria</taxon>
        <taxon>Bacillati</taxon>
        <taxon>Bacillota</taxon>
        <taxon>Bacilli</taxon>
        <taxon>Lactobacillales</taxon>
        <taxon>Lactobacillaceae</taxon>
        <taxon>Companilactobacillus</taxon>
    </lineage>
</organism>
<accession>A0A0R1WL21</accession>
<dbReference type="RefSeq" id="WP_235805313.1">
    <property type="nucleotide sequence ID" value="NZ_AZFV01000001.1"/>
</dbReference>
<evidence type="ECO:0008006" key="3">
    <source>
        <dbReference type="Google" id="ProtNLM"/>
    </source>
</evidence>
<gene>
    <name evidence="1" type="ORF">FD31_GL000049</name>
</gene>
<name>A0A0R1WL21_9LACO</name>
<proteinExistence type="predicted"/>
<comment type="caution">
    <text evidence="1">The sequence shown here is derived from an EMBL/GenBank/DDBJ whole genome shotgun (WGS) entry which is preliminary data.</text>
</comment>
<dbReference type="EMBL" id="AZFV01000001">
    <property type="protein sequence ID" value="KRM18568.1"/>
    <property type="molecule type" value="Genomic_DNA"/>
</dbReference>
<dbReference type="STRING" id="1423774.FD31_GL000049"/>
<evidence type="ECO:0000313" key="1">
    <source>
        <dbReference type="EMBL" id="KRM18568.1"/>
    </source>
</evidence>
<reference evidence="1 2" key="1">
    <citation type="journal article" date="2015" name="Genome Announc.">
        <title>Expanding the biotechnology potential of lactobacilli through comparative genomics of 213 strains and associated genera.</title>
        <authorList>
            <person name="Sun Z."/>
            <person name="Harris H.M."/>
            <person name="McCann A."/>
            <person name="Guo C."/>
            <person name="Argimon S."/>
            <person name="Zhang W."/>
            <person name="Yang X."/>
            <person name="Jeffery I.B."/>
            <person name="Cooney J.C."/>
            <person name="Kagawa T.F."/>
            <person name="Liu W."/>
            <person name="Song Y."/>
            <person name="Salvetti E."/>
            <person name="Wrobel A."/>
            <person name="Rasinkangas P."/>
            <person name="Parkhill J."/>
            <person name="Rea M.C."/>
            <person name="O'Sullivan O."/>
            <person name="Ritari J."/>
            <person name="Douillard F.P."/>
            <person name="Paul Ross R."/>
            <person name="Yang R."/>
            <person name="Briner A.E."/>
            <person name="Felis G.E."/>
            <person name="de Vos W.M."/>
            <person name="Barrangou R."/>
            <person name="Klaenhammer T.R."/>
            <person name="Caufield P.W."/>
            <person name="Cui Y."/>
            <person name="Zhang H."/>
            <person name="O'Toole P.W."/>
        </authorList>
    </citation>
    <scope>NUCLEOTIDE SEQUENCE [LARGE SCALE GENOMIC DNA]</scope>
    <source>
        <strain evidence="1 2">DSM 16982</strain>
    </source>
</reference>
<dbReference type="PATRIC" id="fig|1423774.3.peg.49"/>
<evidence type="ECO:0000313" key="2">
    <source>
        <dbReference type="Proteomes" id="UP000051302"/>
    </source>
</evidence>
<dbReference type="Proteomes" id="UP000051302">
    <property type="component" value="Unassembled WGS sequence"/>
</dbReference>